<keyword evidence="1" id="KW-1133">Transmembrane helix</keyword>
<dbReference type="EMBL" id="FOBB01000002">
    <property type="protein sequence ID" value="SEL41825.1"/>
    <property type="molecule type" value="Genomic_DNA"/>
</dbReference>
<proteinExistence type="predicted"/>
<accession>A0A1H7Q2X8</accession>
<feature type="transmembrane region" description="Helical" evidence="1">
    <location>
        <begin position="12"/>
        <end position="31"/>
    </location>
</feature>
<evidence type="ECO:0000313" key="2">
    <source>
        <dbReference type="EMBL" id="SEL41825.1"/>
    </source>
</evidence>
<keyword evidence="3" id="KW-1185">Reference proteome</keyword>
<evidence type="ECO:0000256" key="1">
    <source>
        <dbReference type="SAM" id="Phobius"/>
    </source>
</evidence>
<sequence length="37" mass="4433">MLYVSSAPEHEQYNQHINDFFIITFVIFIFINKQATI</sequence>
<dbReference type="STRING" id="573321.SAMN04488505_102226"/>
<dbReference type="Proteomes" id="UP000198984">
    <property type="component" value="Unassembled WGS sequence"/>
</dbReference>
<reference evidence="2 3" key="1">
    <citation type="submission" date="2016-10" db="EMBL/GenBank/DDBJ databases">
        <authorList>
            <person name="de Groot N.N."/>
        </authorList>
    </citation>
    <scope>NUCLEOTIDE SEQUENCE [LARGE SCALE GENOMIC DNA]</scope>
    <source>
        <strain evidence="2 3">DSM 21039</strain>
    </source>
</reference>
<name>A0A1H7Q2X8_9BACT</name>
<protein>
    <submittedName>
        <fullName evidence="2">Uncharacterized protein</fullName>
    </submittedName>
</protein>
<keyword evidence="1" id="KW-0812">Transmembrane</keyword>
<gene>
    <name evidence="2" type="ORF">SAMN04488505_102226</name>
</gene>
<dbReference type="AlphaFoldDB" id="A0A1H7Q2X8"/>
<evidence type="ECO:0000313" key="3">
    <source>
        <dbReference type="Proteomes" id="UP000198984"/>
    </source>
</evidence>
<organism evidence="2 3">
    <name type="scientific">Chitinophaga rupis</name>
    <dbReference type="NCBI Taxonomy" id="573321"/>
    <lineage>
        <taxon>Bacteria</taxon>
        <taxon>Pseudomonadati</taxon>
        <taxon>Bacteroidota</taxon>
        <taxon>Chitinophagia</taxon>
        <taxon>Chitinophagales</taxon>
        <taxon>Chitinophagaceae</taxon>
        <taxon>Chitinophaga</taxon>
    </lineage>
</organism>
<keyword evidence="1" id="KW-0472">Membrane</keyword>